<feature type="compositionally biased region" description="Basic and acidic residues" evidence="1">
    <location>
        <begin position="605"/>
        <end position="616"/>
    </location>
</feature>
<evidence type="ECO:0000256" key="1">
    <source>
        <dbReference type="SAM" id="MobiDB-lite"/>
    </source>
</evidence>
<dbReference type="SUPFAM" id="SSF52402">
    <property type="entry name" value="Adenine nucleotide alpha hydrolases-like"/>
    <property type="match status" value="1"/>
</dbReference>
<reference evidence="3" key="1">
    <citation type="journal article" date="2021" name="Nat. Commun.">
        <title>Genetic determinants of endophytism in the Arabidopsis root mycobiome.</title>
        <authorList>
            <person name="Mesny F."/>
            <person name="Miyauchi S."/>
            <person name="Thiergart T."/>
            <person name="Pickel B."/>
            <person name="Atanasova L."/>
            <person name="Karlsson M."/>
            <person name="Huettel B."/>
            <person name="Barry K.W."/>
            <person name="Haridas S."/>
            <person name="Chen C."/>
            <person name="Bauer D."/>
            <person name="Andreopoulos W."/>
            <person name="Pangilinan J."/>
            <person name="LaButti K."/>
            <person name="Riley R."/>
            <person name="Lipzen A."/>
            <person name="Clum A."/>
            <person name="Drula E."/>
            <person name="Henrissat B."/>
            <person name="Kohler A."/>
            <person name="Grigoriev I.V."/>
            <person name="Martin F.M."/>
            <person name="Hacquard S."/>
        </authorList>
    </citation>
    <scope>NUCLEOTIDE SEQUENCE</scope>
    <source>
        <strain evidence="3">MPI-SDFR-AT-0117</strain>
    </source>
</reference>
<name>A0A9P8VEX1_9PEZI</name>
<dbReference type="CDD" id="cd23659">
    <property type="entry name" value="USP_At3g01520-like"/>
    <property type="match status" value="1"/>
</dbReference>
<feature type="compositionally biased region" description="Low complexity" evidence="1">
    <location>
        <begin position="227"/>
        <end position="240"/>
    </location>
</feature>
<feature type="region of interest" description="Disordered" evidence="1">
    <location>
        <begin position="589"/>
        <end position="616"/>
    </location>
</feature>
<dbReference type="OrthoDB" id="992776at2759"/>
<dbReference type="Gene3D" id="3.40.50.620">
    <property type="entry name" value="HUPs"/>
    <property type="match status" value="1"/>
</dbReference>
<dbReference type="Pfam" id="PF00582">
    <property type="entry name" value="Usp"/>
    <property type="match status" value="2"/>
</dbReference>
<gene>
    <name evidence="3" type="ORF">F5X68DRAFT_260059</name>
</gene>
<dbReference type="PANTHER" id="PTHR46100:SF4">
    <property type="entry name" value="USPA DOMAIN-CONTAINING PROTEIN"/>
    <property type="match status" value="1"/>
</dbReference>
<feature type="compositionally biased region" description="Polar residues" evidence="1">
    <location>
        <begin position="170"/>
        <end position="193"/>
    </location>
</feature>
<dbReference type="InterPro" id="IPR006016">
    <property type="entry name" value="UspA"/>
</dbReference>
<organism evidence="3 4">
    <name type="scientific">Plectosphaerella plurivora</name>
    <dbReference type="NCBI Taxonomy" id="936078"/>
    <lineage>
        <taxon>Eukaryota</taxon>
        <taxon>Fungi</taxon>
        <taxon>Dikarya</taxon>
        <taxon>Ascomycota</taxon>
        <taxon>Pezizomycotina</taxon>
        <taxon>Sordariomycetes</taxon>
        <taxon>Hypocreomycetidae</taxon>
        <taxon>Glomerellales</taxon>
        <taxon>Plectosphaerellaceae</taxon>
        <taxon>Plectosphaerella</taxon>
    </lineage>
</organism>
<dbReference type="PRINTS" id="PR01438">
    <property type="entry name" value="UNVRSLSTRESS"/>
</dbReference>
<evidence type="ECO:0000313" key="4">
    <source>
        <dbReference type="Proteomes" id="UP000770015"/>
    </source>
</evidence>
<feature type="compositionally biased region" description="Low complexity" evidence="1">
    <location>
        <begin position="62"/>
        <end position="73"/>
    </location>
</feature>
<evidence type="ECO:0000259" key="2">
    <source>
        <dbReference type="Pfam" id="PF00582"/>
    </source>
</evidence>
<feature type="region of interest" description="Disordered" evidence="1">
    <location>
        <begin position="1"/>
        <end position="272"/>
    </location>
</feature>
<feature type="domain" description="UspA" evidence="2">
    <location>
        <begin position="497"/>
        <end position="564"/>
    </location>
</feature>
<dbReference type="AlphaFoldDB" id="A0A9P8VEX1"/>
<feature type="domain" description="UspA" evidence="2">
    <location>
        <begin position="606"/>
        <end position="698"/>
    </location>
</feature>
<feature type="compositionally biased region" description="Low complexity" evidence="1">
    <location>
        <begin position="593"/>
        <end position="604"/>
    </location>
</feature>
<accession>A0A9P8VEX1</accession>
<proteinExistence type="predicted"/>
<feature type="compositionally biased region" description="Polar residues" evidence="1">
    <location>
        <begin position="116"/>
        <end position="130"/>
    </location>
</feature>
<dbReference type="InterPro" id="IPR006015">
    <property type="entry name" value="Universal_stress_UspA"/>
</dbReference>
<feature type="compositionally biased region" description="Polar residues" evidence="1">
    <location>
        <begin position="32"/>
        <end position="50"/>
    </location>
</feature>
<feature type="compositionally biased region" description="Low complexity" evidence="1">
    <location>
        <begin position="306"/>
        <end position="316"/>
    </location>
</feature>
<keyword evidence="4" id="KW-1185">Reference proteome</keyword>
<comment type="caution">
    <text evidence="3">The sequence shown here is derived from an EMBL/GenBank/DDBJ whole genome shotgun (WGS) entry which is preliminary data.</text>
</comment>
<sequence length="732" mass="79075">MSRNQPMSMEAMLDQERRDVLALLEGHAPARQFNSSPTDVRSSSPYNTPRSPVRSMLDVGDDSASINSANSKKSPPRTHALPVRSMLDIDSPPPPPQAPRRSMLDIDTPKMAQVPSGPNSPVESRSSIQSAGKHHPRSFSDTNSNPNFGPRASVGDRLDPTSGYQFGDILTNNIGSSMPKRNTQAGKVGSHSSGPGVMGEVMRGNDLSSIVLPGDRSHRHGSFSGPTGRRSSSKGPTSKSKSPHGRGFRSPSPNVTGQLQRIPGTAMLDDGRVVDITNAYRKLSDANMAFAGGRLGELATRKRSSASEGASGGRLAKNYFSPDGEDLGDSSDDDGGEESSSDENTRGRKMVPRGQERKGSQASDTATKPDRQSLSLLAAAEEERIEVSSKQKQPGYRSLFDEPEITVTGPGGEKAKHSKSGVHPSTAFDISPSSGPASMMDSDEEEDLSDIKRAQKLEFSATPILSTPDSHRAIRIVYRGDYTELRQKAEDEGRRLRKYLVATDLSEESSHALEWTIGTVLRDGDTLLAIYCVDEETGIYASDDVVPDDLKAHREQAAAINAVANGKDTPTTQTASTPMFPHLSRASALGFGSRSSSPAPSNRNNNKDRAEEERNRAVDEITERVNKLLRKTKLQVRVIVEVLHCKNPKHLITEIIDLVSPTLVILGSRGRSALKGVILGSFSNYLVTKSSVPVMVARKRLRKHSKYKKGPMGQVNNLMTTGARSLANAKID</sequence>
<feature type="compositionally biased region" description="Acidic residues" evidence="1">
    <location>
        <begin position="323"/>
        <end position="341"/>
    </location>
</feature>
<evidence type="ECO:0000313" key="3">
    <source>
        <dbReference type="EMBL" id="KAH6690662.1"/>
    </source>
</evidence>
<protein>
    <submittedName>
        <fullName evidence="3">Usp domain-containing protein</fullName>
    </submittedName>
</protein>
<dbReference type="InterPro" id="IPR014729">
    <property type="entry name" value="Rossmann-like_a/b/a_fold"/>
</dbReference>
<feature type="region of interest" description="Disordered" evidence="1">
    <location>
        <begin position="296"/>
        <end position="442"/>
    </location>
</feature>
<dbReference type="Proteomes" id="UP000770015">
    <property type="component" value="Unassembled WGS sequence"/>
</dbReference>
<dbReference type="PANTHER" id="PTHR46100">
    <property type="entry name" value="IMP2'P"/>
    <property type="match status" value="1"/>
</dbReference>
<dbReference type="EMBL" id="JAGSXJ010000006">
    <property type="protein sequence ID" value="KAH6690662.1"/>
    <property type="molecule type" value="Genomic_DNA"/>
</dbReference>